<dbReference type="PROSITE" id="PS50977">
    <property type="entry name" value="HTH_TETR_2"/>
    <property type="match status" value="1"/>
</dbReference>
<evidence type="ECO:0000256" key="2">
    <source>
        <dbReference type="PROSITE-ProRule" id="PRU00335"/>
    </source>
</evidence>
<dbReference type="PANTHER" id="PTHR30055:SF184">
    <property type="entry name" value="HTH-TYPE TRANSCRIPTIONAL REGULATOR ETHR"/>
    <property type="match status" value="1"/>
</dbReference>
<proteinExistence type="predicted"/>
<dbReference type="GO" id="GO:0000976">
    <property type="term" value="F:transcription cis-regulatory region binding"/>
    <property type="evidence" value="ECO:0007669"/>
    <property type="project" value="TreeGrafter"/>
</dbReference>
<gene>
    <name evidence="5" type="ORF">SVIO_021950</name>
</gene>
<evidence type="ECO:0000313" key="5">
    <source>
        <dbReference type="EMBL" id="GDY51572.1"/>
    </source>
</evidence>
<feature type="domain" description="HTH tetR-type" evidence="4">
    <location>
        <begin position="45"/>
        <end position="105"/>
    </location>
</feature>
<dbReference type="Proteomes" id="UP000301309">
    <property type="component" value="Unassembled WGS sequence"/>
</dbReference>
<dbReference type="SUPFAM" id="SSF46689">
    <property type="entry name" value="Homeodomain-like"/>
    <property type="match status" value="1"/>
</dbReference>
<organism evidence="5 6">
    <name type="scientific">Streptomyces violaceusniger</name>
    <dbReference type="NCBI Taxonomy" id="68280"/>
    <lineage>
        <taxon>Bacteria</taxon>
        <taxon>Bacillati</taxon>
        <taxon>Actinomycetota</taxon>
        <taxon>Actinomycetes</taxon>
        <taxon>Kitasatosporales</taxon>
        <taxon>Streptomycetaceae</taxon>
        <taxon>Streptomyces</taxon>
        <taxon>Streptomyces violaceusniger group</taxon>
    </lineage>
</organism>
<keyword evidence="1 2" id="KW-0238">DNA-binding</keyword>
<dbReference type="AlphaFoldDB" id="A0A4D4KSB5"/>
<dbReference type="GO" id="GO:0003700">
    <property type="term" value="F:DNA-binding transcription factor activity"/>
    <property type="evidence" value="ECO:0007669"/>
    <property type="project" value="TreeGrafter"/>
</dbReference>
<evidence type="ECO:0000313" key="6">
    <source>
        <dbReference type="Proteomes" id="UP000301309"/>
    </source>
</evidence>
<name>A0A4D4KSB5_STRVO</name>
<evidence type="ECO:0000259" key="4">
    <source>
        <dbReference type="PROSITE" id="PS50977"/>
    </source>
</evidence>
<reference evidence="5 6" key="1">
    <citation type="journal article" date="2020" name="Int. J. Syst. Evol. Microbiol.">
        <title>Reclassification of Streptomyces castelarensis and Streptomyces sporoclivatus as later heterotypic synonyms of Streptomyces antimycoticus.</title>
        <authorList>
            <person name="Komaki H."/>
            <person name="Tamura T."/>
        </authorList>
    </citation>
    <scope>NUCLEOTIDE SEQUENCE [LARGE SCALE GENOMIC DNA]</scope>
    <source>
        <strain evidence="5 6">NBRC 13459</strain>
    </source>
</reference>
<dbReference type="InterPro" id="IPR036271">
    <property type="entry name" value="Tet_transcr_reg_TetR-rel_C_sf"/>
</dbReference>
<dbReference type="PRINTS" id="PR00455">
    <property type="entry name" value="HTHTETR"/>
</dbReference>
<dbReference type="Gene3D" id="1.10.357.10">
    <property type="entry name" value="Tetracycline Repressor, domain 2"/>
    <property type="match status" value="1"/>
</dbReference>
<evidence type="ECO:0000256" key="1">
    <source>
        <dbReference type="ARBA" id="ARBA00023125"/>
    </source>
</evidence>
<keyword evidence="6" id="KW-1185">Reference proteome</keyword>
<feature type="DNA-binding region" description="H-T-H motif" evidence="2">
    <location>
        <begin position="68"/>
        <end position="87"/>
    </location>
</feature>
<comment type="caution">
    <text evidence="5">The sequence shown here is derived from an EMBL/GenBank/DDBJ whole genome shotgun (WGS) entry which is preliminary data.</text>
</comment>
<dbReference type="Pfam" id="PF00440">
    <property type="entry name" value="TetR_N"/>
    <property type="match status" value="1"/>
</dbReference>
<dbReference type="InterPro" id="IPR023772">
    <property type="entry name" value="DNA-bd_HTH_TetR-type_CS"/>
</dbReference>
<dbReference type="PROSITE" id="PS01081">
    <property type="entry name" value="HTH_TETR_1"/>
    <property type="match status" value="1"/>
</dbReference>
<dbReference type="PANTHER" id="PTHR30055">
    <property type="entry name" value="HTH-TYPE TRANSCRIPTIONAL REGULATOR RUTR"/>
    <property type="match status" value="1"/>
</dbReference>
<evidence type="ECO:0000256" key="3">
    <source>
        <dbReference type="SAM" id="MobiDB-lite"/>
    </source>
</evidence>
<dbReference type="InterPro" id="IPR050109">
    <property type="entry name" value="HTH-type_TetR-like_transc_reg"/>
</dbReference>
<sequence length="231" mass="24934">MNPPPDGGKGPGKALAPVHRKYSARKSRSGEITVGRRSAAPRKGDLREQALLDAAEALLEHTGLEELTVEAIAKGAGISRGSLYFYFGNKQEVLAALVERTLRTIRAEAASTAQDATSPPVEVMERAVHGVERVWREHDTVMRAAVDYSALHPVIGTAWNDTVDAFARTMTQVLTRAGIPDESGPEGAAALAHALCWLTERTFYRAACSPEKDYPAATATTVAIWRRVMGN</sequence>
<protein>
    <submittedName>
        <fullName evidence="5">TetR family transcriptional regulator</fullName>
    </submittedName>
</protein>
<dbReference type="Gene3D" id="1.10.10.60">
    <property type="entry name" value="Homeodomain-like"/>
    <property type="match status" value="1"/>
</dbReference>
<dbReference type="EMBL" id="BJHW01000001">
    <property type="protein sequence ID" value="GDY51572.1"/>
    <property type="molecule type" value="Genomic_DNA"/>
</dbReference>
<feature type="compositionally biased region" description="Basic residues" evidence="3">
    <location>
        <begin position="18"/>
        <end position="27"/>
    </location>
</feature>
<accession>A0A4D4KSB5</accession>
<dbReference type="InterPro" id="IPR009057">
    <property type="entry name" value="Homeodomain-like_sf"/>
</dbReference>
<dbReference type="InterPro" id="IPR001647">
    <property type="entry name" value="HTH_TetR"/>
</dbReference>
<dbReference type="SUPFAM" id="SSF48498">
    <property type="entry name" value="Tetracyclin repressor-like, C-terminal domain"/>
    <property type="match status" value="1"/>
</dbReference>
<feature type="region of interest" description="Disordered" evidence="3">
    <location>
        <begin position="1"/>
        <end position="41"/>
    </location>
</feature>